<accession>A0A1R3XQE1</accession>
<dbReference type="InterPro" id="IPR028098">
    <property type="entry name" value="Glyco_trans_4-like_N"/>
</dbReference>
<dbReference type="OrthoDB" id="9811239at2"/>
<dbReference type="GO" id="GO:0016757">
    <property type="term" value="F:glycosyltransferase activity"/>
    <property type="evidence" value="ECO:0007669"/>
    <property type="project" value="InterPro"/>
</dbReference>
<organism evidence="3 4">
    <name type="scientific">Pontibacter indicus</name>
    <dbReference type="NCBI Taxonomy" id="1317125"/>
    <lineage>
        <taxon>Bacteria</taxon>
        <taxon>Pseudomonadati</taxon>
        <taxon>Bacteroidota</taxon>
        <taxon>Cytophagia</taxon>
        <taxon>Cytophagales</taxon>
        <taxon>Hymenobacteraceae</taxon>
        <taxon>Pontibacter</taxon>
    </lineage>
</organism>
<sequence length="354" mass="39665">MKIIRVCTILDFGGVEKRLVNIAQSCPSGIETIFIALGTGGWAANELQKYSKEVICLESDYRIPNLNLIFKLVKIFKFLKPDVVHTSGAEANFHAQIAAFIASVPKRVSEEIGFPNHSRTSRYIFGNVYKLSHKVVCISKAVADKVVQLGEAKKENIEVVYNPIAYNIYERQITKTESPLRFVTVCRLTEIKNLARLIRVFHRFLDVSPGSVLQIVGDGPEKEILQKLVNDLSIDNSVWLEGFSQNPANFLLEADVFVLPSYSEGLGNAIMEAMLVGIPCIVSNIGGGRELIEDEINGWLINPYNDEEIFQKLVAASTTTIAQRESMGLISRKLIKDKFSSENHWKSLINIYRN</sequence>
<reference evidence="4" key="1">
    <citation type="submission" date="2017-01" db="EMBL/GenBank/DDBJ databases">
        <authorList>
            <person name="Varghese N."/>
            <person name="Submissions S."/>
        </authorList>
    </citation>
    <scope>NUCLEOTIDE SEQUENCE [LARGE SCALE GENOMIC DNA]</scope>
    <source>
        <strain evidence="4">LP100</strain>
    </source>
</reference>
<dbReference type="SUPFAM" id="SSF53756">
    <property type="entry name" value="UDP-Glycosyltransferase/glycogen phosphorylase"/>
    <property type="match status" value="1"/>
</dbReference>
<evidence type="ECO:0000259" key="1">
    <source>
        <dbReference type="Pfam" id="PF00534"/>
    </source>
</evidence>
<dbReference type="Gene3D" id="3.40.50.2000">
    <property type="entry name" value="Glycogen Phosphorylase B"/>
    <property type="match status" value="2"/>
</dbReference>
<dbReference type="Pfam" id="PF00534">
    <property type="entry name" value="Glycos_transf_1"/>
    <property type="match status" value="1"/>
</dbReference>
<evidence type="ECO:0000259" key="2">
    <source>
        <dbReference type="Pfam" id="PF13439"/>
    </source>
</evidence>
<feature type="domain" description="Glycosyltransferase subfamily 4-like N-terminal" evidence="2">
    <location>
        <begin position="12"/>
        <end position="164"/>
    </location>
</feature>
<keyword evidence="3" id="KW-0808">Transferase</keyword>
<dbReference type="RefSeq" id="WP_076670940.1">
    <property type="nucleotide sequence ID" value="NZ_FTPP01000003.1"/>
</dbReference>
<dbReference type="AlphaFoldDB" id="A0A1R3XQE1"/>
<dbReference type="Proteomes" id="UP000187181">
    <property type="component" value="Unassembled WGS sequence"/>
</dbReference>
<dbReference type="STRING" id="1317125.SAMN05444128_3227"/>
<protein>
    <submittedName>
        <fullName evidence="3">Glycosyltransferase involved in cell wall bisynthesis</fullName>
    </submittedName>
</protein>
<name>A0A1R3XQE1_9BACT</name>
<dbReference type="InterPro" id="IPR001296">
    <property type="entry name" value="Glyco_trans_1"/>
</dbReference>
<dbReference type="EMBL" id="FTPP01000003">
    <property type="protein sequence ID" value="SIT93815.1"/>
    <property type="molecule type" value="Genomic_DNA"/>
</dbReference>
<gene>
    <name evidence="3" type="ORF">SAMN05444128_3227</name>
</gene>
<dbReference type="Pfam" id="PF13439">
    <property type="entry name" value="Glyco_transf_4"/>
    <property type="match status" value="1"/>
</dbReference>
<evidence type="ECO:0000313" key="3">
    <source>
        <dbReference type="EMBL" id="SIT93815.1"/>
    </source>
</evidence>
<proteinExistence type="predicted"/>
<evidence type="ECO:0000313" key="4">
    <source>
        <dbReference type="Proteomes" id="UP000187181"/>
    </source>
</evidence>
<dbReference type="CDD" id="cd03811">
    <property type="entry name" value="GT4_GT28_WabH-like"/>
    <property type="match status" value="1"/>
</dbReference>
<keyword evidence="4" id="KW-1185">Reference proteome</keyword>
<dbReference type="PANTHER" id="PTHR12526">
    <property type="entry name" value="GLYCOSYLTRANSFERASE"/>
    <property type="match status" value="1"/>
</dbReference>
<feature type="domain" description="Glycosyl transferase family 1" evidence="1">
    <location>
        <begin position="171"/>
        <end position="313"/>
    </location>
</feature>
<dbReference type="PANTHER" id="PTHR12526:SF630">
    <property type="entry name" value="GLYCOSYLTRANSFERASE"/>
    <property type="match status" value="1"/>
</dbReference>